<dbReference type="PROSITE" id="PS01136">
    <property type="entry name" value="UPF0034"/>
    <property type="match status" value="1"/>
</dbReference>
<accession>A0A0C3QJV9</accession>
<dbReference type="PANTHER" id="PTHR45936:SF1">
    <property type="entry name" value="TRNA-DIHYDROURIDINE(20) SYNTHASE [NAD(P)+]-LIKE"/>
    <property type="match status" value="1"/>
</dbReference>
<dbReference type="InterPro" id="IPR035587">
    <property type="entry name" value="DUS-like_FMN-bd"/>
</dbReference>
<reference evidence="11 12" key="1">
    <citation type="submission" date="2014-04" db="EMBL/GenBank/DDBJ databases">
        <authorList>
            <consortium name="DOE Joint Genome Institute"/>
            <person name="Kuo A."/>
            <person name="Girlanda M."/>
            <person name="Perotto S."/>
            <person name="Kohler A."/>
            <person name="Nagy L.G."/>
            <person name="Floudas D."/>
            <person name="Copeland A."/>
            <person name="Barry K.W."/>
            <person name="Cichocki N."/>
            <person name="Veneault-Fourrey C."/>
            <person name="LaButti K."/>
            <person name="Lindquist E.A."/>
            <person name="Lipzen A."/>
            <person name="Lundell T."/>
            <person name="Morin E."/>
            <person name="Murat C."/>
            <person name="Sun H."/>
            <person name="Tunlid A."/>
            <person name="Henrissat B."/>
            <person name="Grigoriev I.V."/>
            <person name="Hibbett D.S."/>
            <person name="Martin F."/>
            <person name="Nordberg H.P."/>
            <person name="Cantor M.N."/>
            <person name="Hua S.X."/>
        </authorList>
    </citation>
    <scope>NUCLEOTIDE SEQUENCE [LARGE SCALE GENOMIC DNA]</scope>
    <source>
        <strain evidence="11 12">MUT 4182</strain>
    </source>
</reference>
<keyword evidence="4" id="KW-0507">mRNA processing</keyword>
<dbReference type="InterPro" id="IPR018517">
    <property type="entry name" value="tRNA_hU_synthase_CS"/>
</dbReference>
<feature type="compositionally biased region" description="Low complexity" evidence="9">
    <location>
        <begin position="30"/>
        <end position="39"/>
    </location>
</feature>
<evidence type="ECO:0000256" key="4">
    <source>
        <dbReference type="ARBA" id="ARBA00022664"/>
    </source>
</evidence>
<dbReference type="OrthoDB" id="10262250at2759"/>
<name>A0A0C3QJV9_9AGAM</name>
<organism evidence="11 12">
    <name type="scientific">Tulasnella calospora MUT 4182</name>
    <dbReference type="NCBI Taxonomy" id="1051891"/>
    <lineage>
        <taxon>Eukaryota</taxon>
        <taxon>Fungi</taxon>
        <taxon>Dikarya</taxon>
        <taxon>Basidiomycota</taxon>
        <taxon>Agaricomycotina</taxon>
        <taxon>Agaricomycetes</taxon>
        <taxon>Cantharellales</taxon>
        <taxon>Tulasnellaceae</taxon>
        <taxon>Tulasnella</taxon>
    </lineage>
</organism>
<protein>
    <recommendedName>
        <fullName evidence="10">DUS-like FMN-binding domain-containing protein</fullName>
    </recommendedName>
</protein>
<evidence type="ECO:0000256" key="9">
    <source>
        <dbReference type="SAM" id="MobiDB-lite"/>
    </source>
</evidence>
<proteinExistence type="predicted"/>
<feature type="region of interest" description="Disordered" evidence="9">
    <location>
        <begin position="28"/>
        <end position="47"/>
    </location>
</feature>
<dbReference type="InterPro" id="IPR052582">
    <property type="entry name" value="tRNA-DUS-like"/>
</dbReference>
<dbReference type="Gene3D" id="3.20.20.70">
    <property type="entry name" value="Aldolase class I"/>
    <property type="match status" value="1"/>
</dbReference>
<keyword evidence="2" id="KW-0285">Flavoprotein</keyword>
<dbReference type="EMBL" id="KN823022">
    <property type="protein sequence ID" value="KIO26549.1"/>
    <property type="molecule type" value="Genomic_DNA"/>
</dbReference>
<dbReference type="GO" id="GO:0106414">
    <property type="term" value="F:mRNA dihydrouridine synthase activity"/>
    <property type="evidence" value="ECO:0007669"/>
    <property type="project" value="RHEA"/>
</dbReference>
<dbReference type="GO" id="GO:0005737">
    <property type="term" value="C:cytoplasm"/>
    <property type="evidence" value="ECO:0007669"/>
    <property type="project" value="TreeGrafter"/>
</dbReference>
<evidence type="ECO:0000256" key="3">
    <source>
        <dbReference type="ARBA" id="ARBA00022643"/>
    </source>
</evidence>
<dbReference type="Proteomes" id="UP000054248">
    <property type="component" value="Unassembled WGS sequence"/>
</dbReference>
<dbReference type="GO" id="GO:0006397">
    <property type="term" value="P:mRNA processing"/>
    <property type="evidence" value="ECO:0007669"/>
    <property type="project" value="UniProtKB-KW"/>
</dbReference>
<dbReference type="GO" id="GO:0050660">
    <property type="term" value="F:flavin adenine dinucleotide binding"/>
    <property type="evidence" value="ECO:0007669"/>
    <property type="project" value="InterPro"/>
</dbReference>
<dbReference type="SUPFAM" id="SSF51395">
    <property type="entry name" value="FMN-linked oxidoreductases"/>
    <property type="match status" value="1"/>
</dbReference>
<evidence type="ECO:0000256" key="5">
    <source>
        <dbReference type="ARBA" id="ARBA00022694"/>
    </source>
</evidence>
<dbReference type="Pfam" id="PF01207">
    <property type="entry name" value="Dus"/>
    <property type="match status" value="1"/>
</dbReference>
<keyword evidence="12" id="KW-1185">Reference proteome</keyword>
<comment type="catalytic activity">
    <reaction evidence="7">
        <text>a 5,6-dihydrouridine in mRNA + NAD(+) = a uridine in mRNA + NADH + H(+)</text>
        <dbReference type="Rhea" id="RHEA:69851"/>
        <dbReference type="Rhea" id="RHEA-COMP:14658"/>
        <dbReference type="Rhea" id="RHEA-COMP:17789"/>
        <dbReference type="ChEBI" id="CHEBI:15378"/>
        <dbReference type="ChEBI" id="CHEBI:57540"/>
        <dbReference type="ChEBI" id="CHEBI:57945"/>
        <dbReference type="ChEBI" id="CHEBI:65315"/>
        <dbReference type="ChEBI" id="CHEBI:74443"/>
    </reaction>
    <physiologicalReaction direction="right-to-left" evidence="7">
        <dbReference type="Rhea" id="RHEA:69853"/>
    </physiologicalReaction>
</comment>
<evidence type="ECO:0000313" key="12">
    <source>
        <dbReference type="Proteomes" id="UP000054248"/>
    </source>
</evidence>
<dbReference type="GO" id="GO:0017150">
    <property type="term" value="F:tRNA dihydrouridine synthase activity"/>
    <property type="evidence" value="ECO:0007669"/>
    <property type="project" value="InterPro"/>
</dbReference>
<dbReference type="HOGENOM" id="CLU_013299_3_1_1"/>
<evidence type="ECO:0000259" key="10">
    <source>
        <dbReference type="Pfam" id="PF01207"/>
    </source>
</evidence>
<keyword evidence="5" id="KW-0819">tRNA processing</keyword>
<evidence type="ECO:0000256" key="2">
    <source>
        <dbReference type="ARBA" id="ARBA00022630"/>
    </source>
</evidence>
<keyword evidence="3" id="KW-0288">FMN</keyword>
<sequence length="346" mass="37379">MTLTLSSFFLSRHSFTFKTNSLKIMIRRASSSPSPSSSPVQPPSKRLKLAPPLNYKNGVVLAPMVRSSTLPSRLLALRYGADLVWGPETVDKAIIGCERAVDPKTGVISYHREGRPIFTCHPVEKPYLIYQVGSANPELAAQAASKVAEDVSGIDLNCGCPKPFSTSGGMGAALLSTPDLLCDILKAIRAAVPPQVSVSVKIRLLPTEEETLALVRKIVETKAVRALTVHCRTRNMRMKEAAMVEKLVPIVNLCRELDPGLAVLQNGDCVDRAAAMAVRKLTGCDSVMIATAAESNLSCFLDGPVVDAATELIPKYTRLAHYIDNSWGNSKHSLSQFKSPPSVARE</sequence>
<feature type="domain" description="DUS-like FMN-binding" evidence="10">
    <location>
        <begin position="61"/>
        <end position="296"/>
    </location>
</feature>
<evidence type="ECO:0000256" key="7">
    <source>
        <dbReference type="ARBA" id="ARBA00048342"/>
    </source>
</evidence>
<evidence type="ECO:0000256" key="1">
    <source>
        <dbReference type="ARBA" id="ARBA00001917"/>
    </source>
</evidence>
<evidence type="ECO:0000256" key="6">
    <source>
        <dbReference type="ARBA" id="ARBA00023002"/>
    </source>
</evidence>
<dbReference type="PANTHER" id="PTHR45936">
    <property type="entry name" value="TRNA-DIHYDROURIDINE(20) SYNTHASE [NAD(P)+]-LIKE"/>
    <property type="match status" value="1"/>
</dbReference>
<dbReference type="STRING" id="1051891.A0A0C3QJV9"/>
<evidence type="ECO:0000256" key="8">
    <source>
        <dbReference type="ARBA" id="ARBA00049447"/>
    </source>
</evidence>
<dbReference type="InterPro" id="IPR013785">
    <property type="entry name" value="Aldolase_TIM"/>
</dbReference>
<dbReference type="CDD" id="cd02801">
    <property type="entry name" value="DUS_like_FMN"/>
    <property type="match status" value="1"/>
</dbReference>
<dbReference type="AlphaFoldDB" id="A0A0C3QJV9"/>
<comment type="cofactor">
    <cofactor evidence="1">
        <name>FMN</name>
        <dbReference type="ChEBI" id="CHEBI:58210"/>
    </cofactor>
</comment>
<keyword evidence="6" id="KW-0560">Oxidoreductase</keyword>
<gene>
    <name evidence="11" type="ORF">M407DRAFT_74310</name>
</gene>
<comment type="catalytic activity">
    <reaction evidence="8">
        <text>a 5,6-dihydrouridine in mRNA + NADP(+) = a uridine in mRNA + NADPH + H(+)</text>
        <dbReference type="Rhea" id="RHEA:69855"/>
        <dbReference type="Rhea" id="RHEA-COMP:14658"/>
        <dbReference type="Rhea" id="RHEA-COMP:17789"/>
        <dbReference type="ChEBI" id="CHEBI:15378"/>
        <dbReference type="ChEBI" id="CHEBI:57783"/>
        <dbReference type="ChEBI" id="CHEBI:58349"/>
        <dbReference type="ChEBI" id="CHEBI:65315"/>
        <dbReference type="ChEBI" id="CHEBI:74443"/>
    </reaction>
    <physiologicalReaction direction="right-to-left" evidence="8">
        <dbReference type="Rhea" id="RHEA:69857"/>
    </physiologicalReaction>
</comment>
<reference evidence="12" key="2">
    <citation type="submission" date="2015-01" db="EMBL/GenBank/DDBJ databases">
        <title>Evolutionary Origins and Diversification of the Mycorrhizal Mutualists.</title>
        <authorList>
            <consortium name="DOE Joint Genome Institute"/>
            <consortium name="Mycorrhizal Genomics Consortium"/>
            <person name="Kohler A."/>
            <person name="Kuo A."/>
            <person name="Nagy L.G."/>
            <person name="Floudas D."/>
            <person name="Copeland A."/>
            <person name="Barry K.W."/>
            <person name="Cichocki N."/>
            <person name="Veneault-Fourrey C."/>
            <person name="LaButti K."/>
            <person name="Lindquist E.A."/>
            <person name="Lipzen A."/>
            <person name="Lundell T."/>
            <person name="Morin E."/>
            <person name="Murat C."/>
            <person name="Riley R."/>
            <person name="Ohm R."/>
            <person name="Sun H."/>
            <person name="Tunlid A."/>
            <person name="Henrissat B."/>
            <person name="Grigoriev I.V."/>
            <person name="Hibbett D.S."/>
            <person name="Martin F."/>
        </authorList>
    </citation>
    <scope>NUCLEOTIDE SEQUENCE [LARGE SCALE GENOMIC DNA]</scope>
    <source>
        <strain evidence="12">MUT 4182</strain>
    </source>
</reference>
<evidence type="ECO:0000313" key="11">
    <source>
        <dbReference type="EMBL" id="KIO26549.1"/>
    </source>
</evidence>